<name>A0A2S2FGB8_9GAMM</name>
<gene>
    <name evidence="3" type="ORF">DJ533_16385</name>
</gene>
<evidence type="ECO:0000313" key="3">
    <source>
        <dbReference type="EMBL" id="AWL30031.1"/>
    </source>
</evidence>
<dbReference type="AlphaFoldDB" id="A0A2S2FGB8"/>
<evidence type="ECO:0000313" key="4">
    <source>
        <dbReference type="Proteomes" id="UP000245977"/>
    </source>
</evidence>
<keyword evidence="1" id="KW-0732">Signal</keyword>
<dbReference type="EMBL" id="CP029397">
    <property type="protein sequence ID" value="AWL30031.1"/>
    <property type="molecule type" value="Genomic_DNA"/>
</dbReference>
<feature type="signal peptide" evidence="1">
    <location>
        <begin position="1"/>
        <end position="19"/>
    </location>
</feature>
<dbReference type="STRING" id="1871111.GCA_001704615_02612"/>
<dbReference type="KEGG" id="adv:DJ533_16385"/>
<proteinExistence type="predicted"/>
<feature type="chain" id="PRO_5015602204" evidence="1">
    <location>
        <begin position="20"/>
        <end position="163"/>
    </location>
</feature>
<protein>
    <submittedName>
        <fullName evidence="3">DUF2059 domain-containing protein</fullName>
    </submittedName>
</protein>
<reference evidence="3" key="1">
    <citation type="submission" date="2019-08" db="EMBL/GenBank/DDBJ databases">
        <title>The complete genome of Acinetobacter defluvii strain WCHAD010030.</title>
        <authorList>
            <person name="Hu Y."/>
            <person name="Qin J."/>
            <person name="Feng Y."/>
            <person name="Zong Z."/>
        </authorList>
    </citation>
    <scope>NUCLEOTIDE SEQUENCE</scope>
    <source>
        <strain evidence="3">WCHA30</strain>
    </source>
</reference>
<dbReference type="Pfam" id="PF09832">
    <property type="entry name" value="DUF2059"/>
    <property type="match status" value="1"/>
</dbReference>
<evidence type="ECO:0000259" key="2">
    <source>
        <dbReference type="Pfam" id="PF09832"/>
    </source>
</evidence>
<organism evidence="3 4">
    <name type="scientific">Acinetobacter defluvii</name>
    <dbReference type="NCBI Taxonomy" id="1871111"/>
    <lineage>
        <taxon>Bacteria</taxon>
        <taxon>Pseudomonadati</taxon>
        <taxon>Pseudomonadota</taxon>
        <taxon>Gammaproteobacteria</taxon>
        <taxon>Moraxellales</taxon>
        <taxon>Moraxellaceae</taxon>
        <taxon>Acinetobacter</taxon>
    </lineage>
</organism>
<dbReference type="RefSeq" id="WP_065993474.1">
    <property type="nucleotide sequence ID" value="NZ_CP029397.2"/>
</dbReference>
<accession>A0A2S2FGB8</accession>
<feature type="domain" description="DUF2059" evidence="2">
    <location>
        <begin position="87"/>
        <end position="124"/>
    </location>
</feature>
<dbReference type="InterPro" id="IPR018637">
    <property type="entry name" value="DUF2059"/>
</dbReference>
<evidence type="ECO:0000256" key="1">
    <source>
        <dbReference type="SAM" id="SignalP"/>
    </source>
</evidence>
<sequence>MKKSIVFVSLYLTSSLLYATPASTATTQQFIETIQLEQHIQKLSNSNAFQELTQQIIAYYQIPQTQQNQTRINNAIKKYYQSDAYKQQFQQQLFDIYSKNMSEEELQEWITFYKTPIGKSILNNSKFEDKIVNAVEQIFPENAEPSARAQQKLSHAMEKFFLR</sequence>
<dbReference type="Proteomes" id="UP000245977">
    <property type="component" value="Chromosome"/>
</dbReference>
<keyword evidence="4" id="KW-1185">Reference proteome</keyword>
<dbReference type="OrthoDB" id="191313at2"/>